<feature type="transmembrane region" description="Helical" evidence="1">
    <location>
        <begin position="6"/>
        <end position="24"/>
    </location>
</feature>
<name>A0ABW2NM93_9BACL</name>
<keyword evidence="1" id="KW-1133">Transmembrane helix</keyword>
<protein>
    <recommendedName>
        <fullName evidence="4">Methanol dehydrogenase</fullName>
    </recommendedName>
</protein>
<keyword evidence="1" id="KW-0472">Membrane</keyword>
<keyword evidence="3" id="KW-1185">Reference proteome</keyword>
<evidence type="ECO:0000256" key="1">
    <source>
        <dbReference type="SAM" id="Phobius"/>
    </source>
</evidence>
<dbReference type="RefSeq" id="WP_379745148.1">
    <property type="nucleotide sequence ID" value="NZ_JBHTCP010000002.1"/>
</dbReference>
<evidence type="ECO:0008006" key="4">
    <source>
        <dbReference type="Google" id="ProtNLM"/>
    </source>
</evidence>
<evidence type="ECO:0000313" key="3">
    <source>
        <dbReference type="Proteomes" id="UP001596549"/>
    </source>
</evidence>
<keyword evidence="1" id="KW-0812">Transmembrane</keyword>
<dbReference type="EMBL" id="JBHTCP010000002">
    <property type="protein sequence ID" value="MFC7370248.1"/>
    <property type="molecule type" value="Genomic_DNA"/>
</dbReference>
<evidence type="ECO:0000313" key="2">
    <source>
        <dbReference type="EMBL" id="MFC7370248.1"/>
    </source>
</evidence>
<gene>
    <name evidence="2" type="ORF">ACFQPF_00970</name>
</gene>
<proteinExistence type="predicted"/>
<dbReference type="Pfam" id="PF25184">
    <property type="entry name" value="YxzE"/>
    <property type="match status" value="1"/>
</dbReference>
<accession>A0ABW2NM93</accession>
<comment type="caution">
    <text evidence="2">The sequence shown here is derived from an EMBL/GenBank/DDBJ whole genome shotgun (WGS) entry which is preliminary data.</text>
</comment>
<dbReference type="Proteomes" id="UP001596549">
    <property type="component" value="Unassembled WGS sequence"/>
</dbReference>
<sequence>MEQIFIFFTFFIAIIFAAALKSSYKGNGNVKRHSARNSPFFFSNDQTDYDHSYNHHDCHNGGGFFDGGSSGGGDCAGGGN</sequence>
<reference evidence="3" key="1">
    <citation type="journal article" date="2019" name="Int. J. Syst. Evol. Microbiol.">
        <title>The Global Catalogue of Microorganisms (GCM) 10K type strain sequencing project: providing services to taxonomists for standard genome sequencing and annotation.</title>
        <authorList>
            <consortium name="The Broad Institute Genomics Platform"/>
            <consortium name="The Broad Institute Genome Sequencing Center for Infectious Disease"/>
            <person name="Wu L."/>
            <person name="Ma J."/>
        </authorList>
    </citation>
    <scope>NUCLEOTIDE SEQUENCE [LARGE SCALE GENOMIC DNA]</scope>
    <source>
        <strain evidence="3">NBRC 106396</strain>
    </source>
</reference>
<dbReference type="InterPro" id="IPR057360">
    <property type="entry name" value="YxzE"/>
</dbReference>
<organism evidence="2 3">
    <name type="scientific">Fictibacillus iocasae</name>
    <dbReference type="NCBI Taxonomy" id="2715437"/>
    <lineage>
        <taxon>Bacteria</taxon>
        <taxon>Bacillati</taxon>
        <taxon>Bacillota</taxon>
        <taxon>Bacilli</taxon>
        <taxon>Bacillales</taxon>
        <taxon>Fictibacillaceae</taxon>
        <taxon>Fictibacillus</taxon>
    </lineage>
</organism>